<sequence length="87" mass="9995">MTKYERDDFGIQFNTNTPSFELRREKRMSLTRFLIEHSGGHIQTKRSASLVLILITIIAGSITFLLLHDIMRPPTPMITIPPPSQRT</sequence>
<comment type="caution">
    <text evidence="2">The sequence shown here is derived from an EMBL/GenBank/DDBJ whole genome shotgun (WGS) entry which is preliminary data.</text>
</comment>
<reference evidence="3" key="1">
    <citation type="submission" date="2017-09" db="EMBL/GenBank/DDBJ databases">
        <title>Depth-based differentiation of microbial function through sediment-hosted aquifers and enrichment of novel symbionts in the deep terrestrial subsurface.</title>
        <authorList>
            <person name="Probst A.J."/>
            <person name="Ladd B."/>
            <person name="Jarett J.K."/>
            <person name="Geller-Mcgrath D.E."/>
            <person name="Sieber C.M.K."/>
            <person name="Emerson J.B."/>
            <person name="Anantharaman K."/>
            <person name="Thomas B.C."/>
            <person name="Malmstrom R."/>
            <person name="Stieglmeier M."/>
            <person name="Klingl A."/>
            <person name="Woyke T."/>
            <person name="Ryan C.M."/>
            <person name="Banfield J.F."/>
        </authorList>
    </citation>
    <scope>NUCLEOTIDE SEQUENCE [LARGE SCALE GENOMIC DNA]</scope>
</reference>
<dbReference type="AlphaFoldDB" id="A0A2M8KXM9"/>
<keyword evidence="1" id="KW-0812">Transmembrane</keyword>
<evidence type="ECO:0000313" key="2">
    <source>
        <dbReference type="EMBL" id="PJE64680.1"/>
    </source>
</evidence>
<evidence type="ECO:0000256" key="1">
    <source>
        <dbReference type="SAM" id="Phobius"/>
    </source>
</evidence>
<name>A0A2M8KXM9_9BACT</name>
<feature type="transmembrane region" description="Helical" evidence="1">
    <location>
        <begin position="48"/>
        <end position="67"/>
    </location>
</feature>
<evidence type="ECO:0000313" key="3">
    <source>
        <dbReference type="Proteomes" id="UP000229098"/>
    </source>
</evidence>
<keyword evidence="1" id="KW-0472">Membrane</keyword>
<dbReference type="Proteomes" id="UP000229098">
    <property type="component" value="Unassembled WGS sequence"/>
</dbReference>
<dbReference type="EMBL" id="PFEF01000004">
    <property type="protein sequence ID" value="PJE64680.1"/>
    <property type="molecule type" value="Genomic_DNA"/>
</dbReference>
<protein>
    <submittedName>
        <fullName evidence="2">Uncharacterized protein</fullName>
    </submittedName>
</protein>
<proteinExistence type="predicted"/>
<gene>
    <name evidence="2" type="ORF">COU90_01325</name>
</gene>
<accession>A0A2M8KXM9</accession>
<organism evidence="2 3">
    <name type="scientific">Candidatus Ryanbacteria bacterium CG10_big_fil_rev_8_21_14_0_10_43_42</name>
    <dbReference type="NCBI Taxonomy" id="1974864"/>
    <lineage>
        <taxon>Bacteria</taxon>
        <taxon>Candidatus Ryaniibacteriota</taxon>
    </lineage>
</organism>
<keyword evidence="1" id="KW-1133">Transmembrane helix</keyword>